<sequence length="226" mass="24109">MTTAAGTAPPPMSFNTPEGFFVLPLAGAAEDRAERAELFARGLYSRGDEEIWAPAAPYYAALGEFLADGGVTYAALGLFSTADTEDAEGAEDARPARYEASLGVAQCAFTLAAVPTDQSDPDVAAQGLYALLSQDEYNDVDWLDLPCGPAVTRATVSGYRLRPELTGDGEERELLTGEIQAHVPFPRAPFTAVFTLHTASMDHWAAFRDMMTAILHTVEFPGPAEA</sequence>
<dbReference type="RefSeq" id="WP_144320354.1">
    <property type="nucleotide sequence ID" value="NZ_CP040916.1"/>
</dbReference>
<evidence type="ECO:0000313" key="1">
    <source>
        <dbReference type="EMBL" id="QDQ13044.1"/>
    </source>
</evidence>
<name>A0A516RBL3_STRST</name>
<dbReference type="Proteomes" id="UP000316806">
    <property type="component" value="Chromosome"/>
</dbReference>
<protein>
    <submittedName>
        <fullName evidence="1">Uncharacterized protein</fullName>
    </submittedName>
</protein>
<reference evidence="1 2" key="1">
    <citation type="journal article" date="2019" name="J. Ind. Microbiol. Biotechnol.">
        <title>The complete genomic sequence of Streptomyces spectabilis NRRL-2792 and identification of secondary metabolite biosynthetic gene clusters.</title>
        <authorList>
            <person name="Sinha A."/>
            <person name="Phillips-Salemka S."/>
            <person name="Niraula T.A."/>
            <person name="Short K.A."/>
            <person name="Niraula N.P."/>
        </authorList>
    </citation>
    <scope>NUCLEOTIDE SEQUENCE [LARGE SCALE GENOMIC DNA]</scope>
    <source>
        <strain evidence="1 2">NRRL 2792</strain>
    </source>
</reference>
<dbReference type="AlphaFoldDB" id="A0A516RBL3"/>
<organism evidence="1 2">
    <name type="scientific">Streptomyces spectabilis</name>
    <dbReference type="NCBI Taxonomy" id="68270"/>
    <lineage>
        <taxon>Bacteria</taxon>
        <taxon>Bacillati</taxon>
        <taxon>Actinomycetota</taxon>
        <taxon>Actinomycetes</taxon>
        <taxon>Kitasatosporales</taxon>
        <taxon>Streptomycetaceae</taxon>
        <taxon>Streptomyces</taxon>
    </lineage>
</organism>
<accession>A0A516RBL3</accession>
<dbReference type="EMBL" id="CP040916">
    <property type="protein sequence ID" value="QDQ13044.1"/>
    <property type="molecule type" value="Genomic_DNA"/>
</dbReference>
<evidence type="ECO:0000313" key="2">
    <source>
        <dbReference type="Proteomes" id="UP000316806"/>
    </source>
</evidence>
<gene>
    <name evidence="1" type="ORF">FH965_22820</name>
</gene>
<proteinExistence type="predicted"/>